<feature type="compositionally biased region" description="Basic residues" evidence="1">
    <location>
        <begin position="1"/>
        <end position="18"/>
    </location>
</feature>
<feature type="compositionally biased region" description="Basic and acidic residues" evidence="1">
    <location>
        <begin position="93"/>
        <end position="105"/>
    </location>
</feature>
<reference evidence="2 3" key="1">
    <citation type="submission" date="2019-03" db="EMBL/GenBank/DDBJ databases">
        <title>Sequencing the genomes of 1000 actinobacteria strains.</title>
        <authorList>
            <person name="Klenk H.-P."/>
        </authorList>
    </citation>
    <scope>NUCLEOTIDE SEQUENCE [LARGE SCALE GENOMIC DNA]</scope>
    <source>
        <strain evidence="2 3">DSM 44969</strain>
    </source>
</reference>
<keyword evidence="3" id="KW-1185">Reference proteome</keyword>
<gene>
    <name evidence="2" type="ORF">EV378_5707</name>
</gene>
<dbReference type="AlphaFoldDB" id="A0A4V2PHQ7"/>
<sequence length="433" mass="46945">MHRRRPGPRRRLRARLTRRPGPEPFSYGAADHRAGREHLSRARAGRAERSPSPAGWRGTGTPSHTHGDSVPARGRARADNGSARVLRISARPADQRASRGSERVPRISARPADQRAFRSTSPAAAGWPRFARRSGVRTPPGARVRQISARSTHQRAFRGSARVPTRRRQPRRAVLGSRAASAFAHLRALAFSVSARLPRISAPSADQRAFRGSGRVPRISTRPDRRRRPGGPSPVRTPLQRSHASGRSRSPYQRAFRGSARRPQISARSADRGASRGSARVPTDGAGPADRPRSARRSSVRTPPGAHVLRISARPADQHASRSTSAAAAGRPRFARRSGVRTPLGARVLRISARPADQRASRGSARVPRISTRPADQHASRGSARVPRISTRPADQHASRGSARLPRIGALSPDARAPIDGAGPRRVVPRFAR</sequence>
<dbReference type="EMBL" id="SMFZ01000002">
    <property type="protein sequence ID" value="TCK21716.1"/>
    <property type="molecule type" value="Genomic_DNA"/>
</dbReference>
<evidence type="ECO:0000313" key="3">
    <source>
        <dbReference type="Proteomes" id="UP000295560"/>
    </source>
</evidence>
<accession>A0A4V2PHQ7</accession>
<name>A0A4V2PHQ7_PSEEN</name>
<feature type="compositionally biased region" description="Polar residues" evidence="1">
    <location>
        <begin position="239"/>
        <end position="251"/>
    </location>
</feature>
<evidence type="ECO:0000313" key="2">
    <source>
        <dbReference type="EMBL" id="TCK21716.1"/>
    </source>
</evidence>
<comment type="caution">
    <text evidence="2">The sequence shown here is derived from an EMBL/GenBank/DDBJ whole genome shotgun (WGS) entry which is preliminary data.</text>
</comment>
<dbReference type="Proteomes" id="UP000295560">
    <property type="component" value="Unassembled WGS sequence"/>
</dbReference>
<feature type="compositionally biased region" description="Low complexity" evidence="1">
    <location>
        <begin position="321"/>
        <end position="332"/>
    </location>
</feature>
<feature type="region of interest" description="Disordered" evidence="1">
    <location>
        <begin position="1"/>
        <end position="123"/>
    </location>
</feature>
<feature type="region of interest" description="Disordered" evidence="1">
    <location>
        <begin position="203"/>
        <end position="433"/>
    </location>
</feature>
<feature type="compositionally biased region" description="Basic and acidic residues" evidence="1">
    <location>
        <begin position="30"/>
        <end position="49"/>
    </location>
</feature>
<feature type="region of interest" description="Disordered" evidence="1">
    <location>
        <begin position="147"/>
        <end position="172"/>
    </location>
</feature>
<evidence type="ECO:0000256" key="1">
    <source>
        <dbReference type="SAM" id="MobiDB-lite"/>
    </source>
</evidence>
<organism evidence="2 3">
    <name type="scientific">Pseudonocardia endophytica</name>
    <dbReference type="NCBI Taxonomy" id="401976"/>
    <lineage>
        <taxon>Bacteria</taxon>
        <taxon>Bacillati</taxon>
        <taxon>Actinomycetota</taxon>
        <taxon>Actinomycetes</taxon>
        <taxon>Pseudonocardiales</taxon>
        <taxon>Pseudonocardiaceae</taxon>
        <taxon>Pseudonocardia</taxon>
    </lineage>
</organism>
<protein>
    <submittedName>
        <fullName evidence="2">Uncharacterized protein</fullName>
    </submittedName>
</protein>
<proteinExistence type="predicted"/>